<dbReference type="Proteomes" id="UP000078200">
    <property type="component" value="Unassembled WGS sequence"/>
</dbReference>
<evidence type="ECO:0000313" key="1">
    <source>
        <dbReference type="EnsemblMetazoa" id="GAUT040011-PA"/>
    </source>
</evidence>
<reference evidence="1" key="1">
    <citation type="submission" date="2020-05" db="UniProtKB">
        <authorList>
            <consortium name="EnsemblMetazoa"/>
        </authorList>
    </citation>
    <scope>IDENTIFICATION</scope>
    <source>
        <strain evidence="1">TTRI</strain>
    </source>
</reference>
<accession>A0A1A9VKT8</accession>
<dbReference type="EnsemblMetazoa" id="GAUT040011-RA">
    <property type="protein sequence ID" value="GAUT040011-PA"/>
    <property type="gene ID" value="GAUT040011"/>
</dbReference>
<dbReference type="VEuPathDB" id="VectorBase:GAUT040011"/>
<sequence>MIAMTNGMQRLIDNRSEGYPETTCKMHYGLLLTHREKIFALSNSGVLVDQHAPNMLRKYEMGAHILLFVEQRRKNYLSTFDFEVDTSGRVATTSPQANWRPGAVMRVRRALSARAHSNSLVGDDVDEQALAITKNFDDDHVVFVAAWYGDDDNDDDDDDDNDYYGLDGI</sequence>
<keyword evidence="2" id="KW-1185">Reference proteome</keyword>
<name>A0A1A9VKT8_GLOAU</name>
<protein>
    <submittedName>
        <fullName evidence="1">Uncharacterized protein</fullName>
    </submittedName>
</protein>
<proteinExistence type="predicted"/>
<dbReference type="AlphaFoldDB" id="A0A1A9VKT8"/>
<organism evidence="1 2">
    <name type="scientific">Glossina austeni</name>
    <name type="common">Savannah tsetse fly</name>
    <dbReference type="NCBI Taxonomy" id="7395"/>
    <lineage>
        <taxon>Eukaryota</taxon>
        <taxon>Metazoa</taxon>
        <taxon>Ecdysozoa</taxon>
        <taxon>Arthropoda</taxon>
        <taxon>Hexapoda</taxon>
        <taxon>Insecta</taxon>
        <taxon>Pterygota</taxon>
        <taxon>Neoptera</taxon>
        <taxon>Endopterygota</taxon>
        <taxon>Diptera</taxon>
        <taxon>Brachycera</taxon>
        <taxon>Muscomorpha</taxon>
        <taxon>Hippoboscoidea</taxon>
        <taxon>Glossinidae</taxon>
        <taxon>Glossina</taxon>
    </lineage>
</organism>
<evidence type="ECO:0000313" key="2">
    <source>
        <dbReference type="Proteomes" id="UP000078200"/>
    </source>
</evidence>